<organism evidence="15 16">
    <name type="scientific">Schaalia radingae</name>
    <dbReference type="NCBI Taxonomy" id="131110"/>
    <lineage>
        <taxon>Bacteria</taxon>
        <taxon>Bacillati</taxon>
        <taxon>Actinomycetota</taxon>
        <taxon>Actinomycetes</taxon>
        <taxon>Actinomycetales</taxon>
        <taxon>Actinomycetaceae</taxon>
        <taxon>Schaalia</taxon>
    </lineage>
</organism>
<dbReference type="PROSITE" id="PS51257">
    <property type="entry name" value="PROKAR_LIPOPROTEIN"/>
    <property type="match status" value="1"/>
</dbReference>
<reference evidence="15 16" key="1">
    <citation type="submission" date="2016-10" db="EMBL/GenBank/DDBJ databases">
        <authorList>
            <person name="Varghese N."/>
            <person name="Submissions S."/>
        </authorList>
    </citation>
    <scope>NUCLEOTIDE SEQUENCE [LARGE SCALE GENOMIC DNA]</scope>
    <source>
        <strain evidence="15 16">DSM 9169</strain>
    </source>
</reference>
<keyword evidence="16" id="KW-1185">Reference proteome</keyword>
<comment type="catalytic activity">
    <reaction evidence="11">
        <text>N(6)-(pyridoxal phosphate)-L-lysyl-[4-amino-5-hydroxymethyl-2-methylpyrimidine phosphate synthase] + L-histidyl-[4-amino-5-hydroxymethyl-2-methylpyrimidine phosphate synthase] + 2 Fe(3+) + 4 H2O = L-lysyl-[4-amino-5-hydroxymethyl-2-methylpyrimidine phosphate synthase] + (2S)-2-amino-5-hydroxy-4-oxopentanoyl-[4-amino-5-hydroxymethyl-2-methylpyrimidine phosphate synthase] + 4-amino-2-methyl-5-(phosphooxymethyl)pyrimidine + 3-oxopropanoate + 2 Fe(2+) + 2 H(+)</text>
        <dbReference type="Rhea" id="RHEA:65756"/>
        <dbReference type="Rhea" id="RHEA-COMP:16892"/>
        <dbReference type="Rhea" id="RHEA-COMP:16893"/>
        <dbReference type="Rhea" id="RHEA-COMP:16894"/>
        <dbReference type="Rhea" id="RHEA-COMP:16895"/>
        <dbReference type="ChEBI" id="CHEBI:15377"/>
        <dbReference type="ChEBI" id="CHEBI:15378"/>
        <dbReference type="ChEBI" id="CHEBI:29033"/>
        <dbReference type="ChEBI" id="CHEBI:29034"/>
        <dbReference type="ChEBI" id="CHEBI:29969"/>
        <dbReference type="ChEBI" id="CHEBI:29979"/>
        <dbReference type="ChEBI" id="CHEBI:33190"/>
        <dbReference type="ChEBI" id="CHEBI:58354"/>
        <dbReference type="ChEBI" id="CHEBI:143915"/>
        <dbReference type="ChEBI" id="CHEBI:157692"/>
    </reaction>
    <physiologicalReaction direction="left-to-right" evidence="11">
        <dbReference type="Rhea" id="RHEA:65757"/>
    </physiologicalReaction>
</comment>
<evidence type="ECO:0000256" key="8">
    <source>
        <dbReference type="ARBA" id="ARBA00022977"/>
    </source>
</evidence>
<evidence type="ECO:0000256" key="2">
    <source>
        <dbReference type="ARBA" id="ARBA00004948"/>
    </source>
</evidence>
<evidence type="ECO:0000313" key="16">
    <source>
        <dbReference type="Proteomes" id="UP000198976"/>
    </source>
</evidence>
<keyword evidence="7" id="KW-0663">Pyridoxal phosphate</keyword>
<feature type="compositionally biased region" description="Low complexity" evidence="12">
    <location>
        <begin position="25"/>
        <end position="37"/>
    </location>
</feature>
<dbReference type="EMBL" id="LT629792">
    <property type="protein sequence ID" value="SDT90554.1"/>
    <property type="molecule type" value="Genomic_DNA"/>
</dbReference>
<proteinExistence type="inferred from homology"/>
<dbReference type="Pfam" id="PF09084">
    <property type="entry name" value="NMT1"/>
    <property type="match status" value="1"/>
</dbReference>
<evidence type="ECO:0000313" key="15">
    <source>
        <dbReference type="EMBL" id="SDT90554.1"/>
    </source>
</evidence>
<keyword evidence="9" id="KW-0408">Iron</keyword>
<dbReference type="Proteomes" id="UP000198976">
    <property type="component" value="Chromosome I"/>
</dbReference>
<accession>A0ABY0V6K2</accession>
<dbReference type="RefSeq" id="WP_083314392.1">
    <property type="nucleotide sequence ID" value="NZ_LT629792.1"/>
</dbReference>
<comment type="similarity">
    <text evidence="3">Belongs to the NMT1/THI5 family.</text>
</comment>
<evidence type="ECO:0000256" key="7">
    <source>
        <dbReference type="ARBA" id="ARBA00022898"/>
    </source>
</evidence>
<feature type="chain" id="PRO_5046445759" description="Thiamine pyrimidine synthase" evidence="13">
    <location>
        <begin position="21"/>
        <end position="355"/>
    </location>
</feature>
<feature type="region of interest" description="Disordered" evidence="12">
    <location>
        <begin position="25"/>
        <end position="46"/>
    </location>
</feature>
<evidence type="ECO:0000256" key="10">
    <source>
        <dbReference type="ARBA" id="ARBA00033171"/>
    </source>
</evidence>
<comment type="subunit">
    <text evidence="4">Homodimer.</text>
</comment>
<evidence type="ECO:0000256" key="11">
    <source>
        <dbReference type="ARBA" id="ARBA00048179"/>
    </source>
</evidence>
<evidence type="ECO:0000256" key="6">
    <source>
        <dbReference type="ARBA" id="ARBA00022723"/>
    </source>
</evidence>
<evidence type="ECO:0000256" key="5">
    <source>
        <dbReference type="ARBA" id="ARBA00022679"/>
    </source>
</evidence>
<feature type="domain" description="SsuA/THI5-like" evidence="14">
    <location>
        <begin position="61"/>
        <end position="273"/>
    </location>
</feature>
<keyword evidence="8" id="KW-0784">Thiamine biosynthesis</keyword>
<comment type="function">
    <text evidence="1">Responsible for the formation of the pyrimidine heterocycle in the thiamine biosynthesis pathway. Catalyzes the formation of hydroxymethylpyrimidine phosphate (HMP-P) from histidine and pyridoxal phosphate (PLP). The protein uses PLP and the active site histidine to form HMP-P, generating an inactive enzyme. The enzyme can only undergo a single turnover, which suggests it is a suicide enzyme.</text>
</comment>
<keyword evidence="6" id="KW-0479">Metal-binding</keyword>
<dbReference type="InterPro" id="IPR015168">
    <property type="entry name" value="SsuA/THI5"/>
</dbReference>
<dbReference type="InterPro" id="IPR027939">
    <property type="entry name" value="NMT1/THI5"/>
</dbReference>
<dbReference type="PANTHER" id="PTHR31528">
    <property type="entry name" value="4-AMINO-5-HYDROXYMETHYL-2-METHYLPYRIMIDINE PHOSPHATE SYNTHASE THI11-RELATED"/>
    <property type="match status" value="1"/>
</dbReference>
<evidence type="ECO:0000259" key="14">
    <source>
        <dbReference type="Pfam" id="PF09084"/>
    </source>
</evidence>
<dbReference type="Gene3D" id="3.40.190.10">
    <property type="entry name" value="Periplasmic binding protein-like II"/>
    <property type="match status" value="2"/>
</dbReference>
<name>A0ABY0V6K2_9ACTO</name>
<gene>
    <name evidence="15" type="ORF">SAMN04489714_0759</name>
</gene>
<feature type="signal peptide" evidence="13">
    <location>
        <begin position="1"/>
        <end position="20"/>
    </location>
</feature>
<comment type="pathway">
    <text evidence="2">Cofactor biosynthesis; thiamine diphosphate biosynthesis.</text>
</comment>
<sequence length="355" mass="37476">MKTTRLLPLLLSVAMLGACSSGGSSDMSSADQSGADATGQSASQASGQMRDVSVILDWTPNTNHTGLFVAQEKGYFADAGLNVDIMGFSKSGVDAVLSAKGADFGISGADALASAHAANLGLTMVLNIQQKSSYGVGVLEDSGITRPKDLDGKTIADYSGDSAHISTQMMIQHDGGTGEFDRVIVGAQAMAALESGQADFAEVLSTWEAIEAELSGTKLHMFQPADYDVPTTPAMIGISTRNDLIESDPDLVRAFVQAAQKGYEFAKDNPDEAAKILVDANPQAKLDPELVTRSQEILSTQYWPDSKGGVGFADIDRWNTYLAFIVEQGLVYDEKGTAVTEPIAADDIVTNEFVK</sequence>
<evidence type="ECO:0000256" key="13">
    <source>
        <dbReference type="SAM" id="SignalP"/>
    </source>
</evidence>
<evidence type="ECO:0000256" key="12">
    <source>
        <dbReference type="SAM" id="MobiDB-lite"/>
    </source>
</evidence>
<protein>
    <recommendedName>
        <fullName evidence="10">Thiamine pyrimidine synthase</fullName>
    </recommendedName>
</protein>
<keyword evidence="5" id="KW-0808">Transferase</keyword>
<evidence type="ECO:0000256" key="9">
    <source>
        <dbReference type="ARBA" id="ARBA00023004"/>
    </source>
</evidence>
<keyword evidence="13" id="KW-0732">Signal</keyword>
<evidence type="ECO:0000256" key="3">
    <source>
        <dbReference type="ARBA" id="ARBA00009406"/>
    </source>
</evidence>
<dbReference type="SUPFAM" id="SSF53850">
    <property type="entry name" value="Periplasmic binding protein-like II"/>
    <property type="match status" value="1"/>
</dbReference>
<evidence type="ECO:0000256" key="1">
    <source>
        <dbReference type="ARBA" id="ARBA00003469"/>
    </source>
</evidence>
<dbReference type="PANTHER" id="PTHR31528:SF1">
    <property type="entry name" value="4-AMINO-5-HYDROXYMETHYL-2-METHYLPYRIMIDINE PHOSPHATE SYNTHASE THI11-RELATED"/>
    <property type="match status" value="1"/>
</dbReference>
<evidence type="ECO:0000256" key="4">
    <source>
        <dbReference type="ARBA" id="ARBA00011738"/>
    </source>
</evidence>